<protein>
    <submittedName>
        <fullName evidence="1">Uncharacterized protein</fullName>
    </submittedName>
</protein>
<gene>
    <name evidence="1" type="ORF">MRB53_028841</name>
</gene>
<sequence>MGCDGCGEERQAWAAGCGEGDEAHPWAAGSVRSSDGLQVMDGEMQVCARGLRQRRWRRVLGEAMERRTRGQW</sequence>
<evidence type="ECO:0000313" key="1">
    <source>
        <dbReference type="EMBL" id="KAJ8620312.1"/>
    </source>
</evidence>
<dbReference type="Proteomes" id="UP001234297">
    <property type="component" value="Chromosome 9"/>
</dbReference>
<proteinExistence type="predicted"/>
<comment type="caution">
    <text evidence="1">The sequence shown here is derived from an EMBL/GenBank/DDBJ whole genome shotgun (WGS) entry which is preliminary data.</text>
</comment>
<evidence type="ECO:0000313" key="2">
    <source>
        <dbReference type="Proteomes" id="UP001234297"/>
    </source>
</evidence>
<organism evidence="1 2">
    <name type="scientific">Persea americana</name>
    <name type="common">Avocado</name>
    <dbReference type="NCBI Taxonomy" id="3435"/>
    <lineage>
        <taxon>Eukaryota</taxon>
        <taxon>Viridiplantae</taxon>
        <taxon>Streptophyta</taxon>
        <taxon>Embryophyta</taxon>
        <taxon>Tracheophyta</taxon>
        <taxon>Spermatophyta</taxon>
        <taxon>Magnoliopsida</taxon>
        <taxon>Magnoliidae</taxon>
        <taxon>Laurales</taxon>
        <taxon>Lauraceae</taxon>
        <taxon>Persea</taxon>
    </lineage>
</organism>
<dbReference type="EMBL" id="CM056817">
    <property type="protein sequence ID" value="KAJ8620312.1"/>
    <property type="molecule type" value="Genomic_DNA"/>
</dbReference>
<reference evidence="1 2" key="1">
    <citation type="journal article" date="2022" name="Hortic Res">
        <title>A haplotype resolved chromosomal level avocado genome allows analysis of novel avocado genes.</title>
        <authorList>
            <person name="Nath O."/>
            <person name="Fletcher S.J."/>
            <person name="Hayward A."/>
            <person name="Shaw L.M."/>
            <person name="Masouleh A.K."/>
            <person name="Furtado A."/>
            <person name="Henry R.J."/>
            <person name="Mitter N."/>
        </authorList>
    </citation>
    <scope>NUCLEOTIDE SEQUENCE [LARGE SCALE GENOMIC DNA]</scope>
    <source>
        <strain evidence="2">cv. Hass</strain>
    </source>
</reference>
<name>A0ACC2KH58_PERAE</name>
<keyword evidence="2" id="KW-1185">Reference proteome</keyword>
<accession>A0ACC2KH58</accession>